<reference evidence="2 3" key="1">
    <citation type="submission" date="2018-07" db="EMBL/GenBank/DDBJ databases">
        <title>Complete genome sequence of Psychrobacillus sp. PB01, isolated from iceberg, and comparative genome analysis of Psychrobacillus strains.</title>
        <authorList>
            <person name="Lee P.C."/>
        </authorList>
    </citation>
    <scope>NUCLEOTIDE SEQUENCE [LARGE SCALE GENOMIC DNA]</scope>
    <source>
        <strain evidence="2 3">PB01</strain>
    </source>
</reference>
<dbReference type="AlphaFoldDB" id="A0A5J6SMF8"/>
<protein>
    <recommendedName>
        <fullName evidence="4">Yip1 domain-containing protein</fullName>
    </recommendedName>
</protein>
<feature type="transmembrane region" description="Helical" evidence="1">
    <location>
        <begin position="158"/>
        <end position="180"/>
    </location>
</feature>
<sequence length="225" mass="25961">MFFEFRFWKSFFNQNELIESLNNTTMRHFEKRVWLVAFLGILLYALQDIWGMHTESLTAIFVNGYADTYSIARIASLLGAIIWSILFMAFHFFGIAFLYHKITAVDLSKVAVLQLFVVALLLMEKALIFFIFAIVGYTTDYSLLSFGPLAATYINNEFFIYFFNQLTLITALIIAIQFRFLRAFTKMPARNLLIILIVVQIFLALISATFSVLPLQTWFKGGELS</sequence>
<accession>A0A5J6SMF8</accession>
<dbReference type="RefSeq" id="WP_151698909.1">
    <property type="nucleotide sequence ID" value="NZ_CP031223.1"/>
</dbReference>
<feature type="transmembrane region" description="Helical" evidence="1">
    <location>
        <begin position="111"/>
        <end position="138"/>
    </location>
</feature>
<dbReference type="KEGG" id="psyo:PB01_03545"/>
<feature type="transmembrane region" description="Helical" evidence="1">
    <location>
        <begin position="33"/>
        <end position="51"/>
    </location>
</feature>
<dbReference type="Proteomes" id="UP000325517">
    <property type="component" value="Chromosome"/>
</dbReference>
<dbReference type="OrthoDB" id="2448731at2"/>
<dbReference type="EMBL" id="CP031223">
    <property type="protein sequence ID" value="QFF97964.1"/>
    <property type="molecule type" value="Genomic_DNA"/>
</dbReference>
<keyword evidence="3" id="KW-1185">Reference proteome</keyword>
<name>A0A5J6SMF8_9BACI</name>
<keyword evidence="1" id="KW-1133">Transmembrane helix</keyword>
<evidence type="ECO:0000313" key="3">
    <source>
        <dbReference type="Proteomes" id="UP000325517"/>
    </source>
</evidence>
<gene>
    <name evidence="2" type="ORF">PB01_03545</name>
</gene>
<feature type="transmembrane region" description="Helical" evidence="1">
    <location>
        <begin position="71"/>
        <end position="99"/>
    </location>
</feature>
<organism evidence="2 3">
    <name type="scientific">Psychrobacillus glaciei</name>
    <dbReference type="NCBI Taxonomy" id="2283160"/>
    <lineage>
        <taxon>Bacteria</taxon>
        <taxon>Bacillati</taxon>
        <taxon>Bacillota</taxon>
        <taxon>Bacilli</taxon>
        <taxon>Bacillales</taxon>
        <taxon>Bacillaceae</taxon>
        <taxon>Psychrobacillus</taxon>
    </lineage>
</organism>
<keyword evidence="1" id="KW-0472">Membrane</keyword>
<evidence type="ECO:0000313" key="2">
    <source>
        <dbReference type="EMBL" id="QFF97964.1"/>
    </source>
</evidence>
<proteinExistence type="predicted"/>
<evidence type="ECO:0000256" key="1">
    <source>
        <dbReference type="SAM" id="Phobius"/>
    </source>
</evidence>
<keyword evidence="1" id="KW-0812">Transmembrane</keyword>
<evidence type="ECO:0008006" key="4">
    <source>
        <dbReference type="Google" id="ProtNLM"/>
    </source>
</evidence>
<feature type="transmembrane region" description="Helical" evidence="1">
    <location>
        <begin position="192"/>
        <end position="215"/>
    </location>
</feature>